<dbReference type="SUPFAM" id="SSF56645">
    <property type="entry name" value="Acyl-CoA dehydrogenase NM domain-like"/>
    <property type="match status" value="1"/>
</dbReference>
<reference evidence="13 14" key="1">
    <citation type="journal article" date="2019" name="ACS Chem. Biol.">
        <title>Identification and Mobilization of a Cryptic Antibiotic Biosynthesis Gene Locus from a Human-Pathogenic Nocardia Isolate.</title>
        <authorList>
            <person name="Herisse M."/>
            <person name="Ishida K."/>
            <person name="Porter J.L."/>
            <person name="Howden B."/>
            <person name="Hertweck C."/>
            <person name="Stinear T.P."/>
            <person name="Pidot S.J."/>
        </authorList>
    </citation>
    <scope>NUCLEOTIDE SEQUENCE [LARGE SCALE GENOMIC DNA]</scope>
    <source>
        <strain evidence="13 14">AUSMDU00012717</strain>
    </source>
</reference>
<evidence type="ECO:0000256" key="3">
    <source>
        <dbReference type="ARBA" id="ARBA00022630"/>
    </source>
</evidence>
<dbReference type="PANTHER" id="PTHR43884:SF12">
    <property type="entry name" value="ISOVALERYL-COA DEHYDROGENASE, MITOCHONDRIAL-RELATED"/>
    <property type="match status" value="1"/>
</dbReference>
<dbReference type="AlphaFoldDB" id="A0A6G9YBL5"/>
<keyword evidence="4 7" id="KW-0274">FAD</keyword>
<proteinExistence type="inferred from homology"/>
<dbReference type="GO" id="GO:0050660">
    <property type="term" value="F:flavin adenine dinucleotide binding"/>
    <property type="evidence" value="ECO:0007669"/>
    <property type="project" value="InterPro"/>
</dbReference>
<dbReference type="InterPro" id="IPR013786">
    <property type="entry name" value="AcylCoA_DH/ox_N"/>
</dbReference>
<dbReference type="Gene3D" id="2.40.110.10">
    <property type="entry name" value="Butyryl-CoA Dehydrogenase, subunit A, domain 2"/>
    <property type="match status" value="1"/>
</dbReference>
<keyword evidence="5 7" id="KW-0560">Oxidoreductase</keyword>
<evidence type="ECO:0000313" key="14">
    <source>
        <dbReference type="Proteomes" id="UP000503540"/>
    </source>
</evidence>
<dbReference type="EMBL" id="CP046172">
    <property type="protein sequence ID" value="QIS10558.1"/>
    <property type="molecule type" value="Genomic_DNA"/>
</dbReference>
<dbReference type="InterPro" id="IPR006091">
    <property type="entry name" value="Acyl-CoA_Oxase/DH_mid-dom"/>
</dbReference>
<evidence type="ECO:0000256" key="6">
    <source>
        <dbReference type="ARBA" id="ARBA00052546"/>
    </source>
</evidence>
<dbReference type="InterPro" id="IPR006089">
    <property type="entry name" value="Acyl-CoA_DH_CS"/>
</dbReference>
<evidence type="ECO:0000256" key="1">
    <source>
        <dbReference type="ARBA" id="ARBA00001974"/>
    </source>
</evidence>
<dbReference type="InterPro" id="IPR036250">
    <property type="entry name" value="AcylCo_DH-like_C"/>
</dbReference>
<dbReference type="InterPro" id="IPR009100">
    <property type="entry name" value="AcylCoA_DH/oxidase_NM_dom_sf"/>
</dbReference>
<feature type="transmembrane region" description="Helical" evidence="9">
    <location>
        <begin position="122"/>
        <end position="144"/>
    </location>
</feature>
<dbReference type="PROSITE" id="PS00073">
    <property type="entry name" value="ACYL_COA_DH_2"/>
    <property type="match status" value="1"/>
</dbReference>
<feature type="domain" description="Acyl-CoA dehydrogenase/oxidase N-terminal" evidence="12">
    <location>
        <begin position="55"/>
        <end position="158"/>
    </location>
</feature>
<dbReference type="Gene3D" id="1.10.540.10">
    <property type="entry name" value="Acyl-CoA dehydrogenase/oxidase, N-terminal domain"/>
    <property type="match status" value="1"/>
</dbReference>
<dbReference type="GO" id="GO:0003995">
    <property type="term" value="F:acyl-CoA dehydrogenase activity"/>
    <property type="evidence" value="ECO:0007669"/>
    <property type="project" value="InterPro"/>
</dbReference>
<protein>
    <submittedName>
        <fullName evidence="13">Acyl-CoA dehydrogenase</fullName>
    </submittedName>
</protein>
<comment type="cofactor">
    <cofactor evidence="1 7">
        <name>FAD</name>
        <dbReference type="ChEBI" id="CHEBI:57692"/>
    </cofactor>
</comment>
<feature type="domain" description="Acyl-CoA oxidase/dehydrogenase middle" evidence="11">
    <location>
        <begin position="170"/>
        <end position="265"/>
    </location>
</feature>
<keyword evidence="9" id="KW-0812">Transmembrane</keyword>
<evidence type="ECO:0000259" key="12">
    <source>
        <dbReference type="Pfam" id="PF02771"/>
    </source>
</evidence>
<dbReference type="KEGG" id="nah:F5544_13345"/>
<sequence length="503" mass="54944">MSLSPWRIHGDNAKTGPRREPRSRDIEPAPDRARCRPALAGYREIVTFDLTPTVAQHDLVTRVHEFAQDRIRPVAAHYDRTQEFPWPVLEEAAERGFYSPLFYRDLIGDRTGLSLPMFMEELFWGCAGIGLAIVMPALALSAIGQAATPEQMLRWAPECFGTPGDLKLAALAISEPEGGSDVRNLRTRAVRDGGDWVIDGHKMWIGNGGIADVHVVNAVVDSRLGHRGQALFVIPGGTPGLELVRKLDKLGCRASHTAELKFDQVRVPNDHLLGGPEKLEHRLARAHASAQDGRGDSATMGTFAQTRPMVAAQALGIARAALEYMTDYANRREAFGAPIIDHQGIGFPIADLATRIDAARLLTWRASWMAANGVPFERGEGSMAKLAASEVAVQTTERAIQTMGGWGYITDHPVEKWYRDAKLYTIFEGTSEIQRIVISGALGAAGGKPPMHFGLEPSGGPLNKMFGRGTEIRTRAATAALKMKDHVPEPVRKAAMKVLRPPR</sequence>
<dbReference type="Pfam" id="PF02770">
    <property type="entry name" value="Acyl-CoA_dh_M"/>
    <property type="match status" value="1"/>
</dbReference>
<dbReference type="Pfam" id="PF02771">
    <property type="entry name" value="Acyl-CoA_dh_N"/>
    <property type="match status" value="1"/>
</dbReference>
<organism evidence="13 14">
    <name type="scientific">Nocardia arthritidis</name>
    <dbReference type="NCBI Taxonomy" id="228602"/>
    <lineage>
        <taxon>Bacteria</taxon>
        <taxon>Bacillati</taxon>
        <taxon>Actinomycetota</taxon>
        <taxon>Actinomycetes</taxon>
        <taxon>Mycobacteriales</taxon>
        <taxon>Nocardiaceae</taxon>
        <taxon>Nocardia</taxon>
    </lineage>
</organism>
<comment type="similarity">
    <text evidence="2 7">Belongs to the acyl-CoA dehydrogenase family.</text>
</comment>
<dbReference type="InterPro" id="IPR009075">
    <property type="entry name" value="AcylCo_DH/oxidase_C"/>
</dbReference>
<evidence type="ECO:0000256" key="9">
    <source>
        <dbReference type="SAM" id="Phobius"/>
    </source>
</evidence>
<dbReference type="PANTHER" id="PTHR43884">
    <property type="entry name" value="ACYL-COA DEHYDROGENASE"/>
    <property type="match status" value="1"/>
</dbReference>
<evidence type="ECO:0000313" key="13">
    <source>
        <dbReference type="EMBL" id="QIS10558.1"/>
    </source>
</evidence>
<evidence type="ECO:0000256" key="8">
    <source>
        <dbReference type="SAM" id="MobiDB-lite"/>
    </source>
</evidence>
<evidence type="ECO:0000256" key="5">
    <source>
        <dbReference type="ARBA" id="ARBA00023002"/>
    </source>
</evidence>
<feature type="domain" description="Acyl-CoA dehydrogenase/oxidase C-terminal" evidence="10">
    <location>
        <begin position="293"/>
        <end position="440"/>
    </location>
</feature>
<evidence type="ECO:0000259" key="11">
    <source>
        <dbReference type="Pfam" id="PF02770"/>
    </source>
</evidence>
<dbReference type="FunFam" id="1.20.140.10:FF:000004">
    <property type="entry name" value="Acyl-CoA dehydrogenase FadE25"/>
    <property type="match status" value="1"/>
</dbReference>
<dbReference type="SUPFAM" id="SSF47203">
    <property type="entry name" value="Acyl-CoA dehydrogenase C-terminal domain-like"/>
    <property type="match status" value="1"/>
</dbReference>
<dbReference type="Pfam" id="PF00441">
    <property type="entry name" value="Acyl-CoA_dh_1"/>
    <property type="match status" value="1"/>
</dbReference>
<evidence type="ECO:0000256" key="2">
    <source>
        <dbReference type="ARBA" id="ARBA00009347"/>
    </source>
</evidence>
<keyword evidence="14" id="KW-1185">Reference proteome</keyword>
<name>A0A6G9YBL5_9NOCA</name>
<keyword evidence="9" id="KW-1133">Transmembrane helix</keyword>
<feature type="region of interest" description="Disordered" evidence="8">
    <location>
        <begin position="1"/>
        <end position="30"/>
    </location>
</feature>
<evidence type="ECO:0000259" key="10">
    <source>
        <dbReference type="Pfam" id="PF00441"/>
    </source>
</evidence>
<keyword evidence="9" id="KW-0472">Membrane</keyword>
<dbReference type="InterPro" id="IPR046373">
    <property type="entry name" value="Acyl-CoA_Oxase/DH_mid-dom_sf"/>
</dbReference>
<evidence type="ECO:0000256" key="4">
    <source>
        <dbReference type="ARBA" id="ARBA00022827"/>
    </source>
</evidence>
<dbReference type="InterPro" id="IPR037069">
    <property type="entry name" value="AcylCoA_DH/ox_N_sf"/>
</dbReference>
<accession>A0A6G9YBL5</accession>
<comment type="catalytic activity">
    <reaction evidence="6">
        <text>a 2,3-saturated acyl-CoA + A = a 2,3-dehydroacyl-CoA + AH2</text>
        <dbReference type="Rhea" id="RHEA:48608"/>
        <dbReference type="ChEBI" id="CHEBI:13193"/>
        <dbReference type="ChEBI" id="CHEBI:17499"/>
        <dbReference type="ChEBI" id="CHEBI:60015"/>
        <dbReference type="ChEBI" id="CHEBI:65111"/>
    </reaction>
</comment>
<keyword evidence="3 7" id="KW-0285">Flavoprotein</keyword>
<feature type="compositionally biased region" description="Basic and acidic residues" evidence="8">
    <location>
        <begin position="8"/>
        <end position="30"/>
    </location>
</feature>
<gene>
    <name evidence="13" type="ORF">F5544_13345</name>
</gene>
<dbReference type="FunFam" id="2.40.110.10:FF:000002">
    <property type="entry name" value="Acyl-CoA dehydrogenase fadE12"/>
    <property type="match status" value="1"/>
</dbReference>
<dbReference type="Proteomes" id="UP000503540">
    <property type="component" value="Chromosome"/>
</dbReference>
<dbReference type="Gene3D" id="1.20.140.10">
    <property type="entry name" value="Butyryl-CoA Dehydrogenase, subunit A, domain 3"/>
    <property type="match status" value="1"/>
</dbReference>
<evidence type="ECO:0000256" key="7">
    <source>
        <dbReference type="RuleBase" id="RU362125"/>
    </source>
</evidence>